<accession>A0A9P5Z2V7</accession>
<evidence type="ECO:0000256" key="1">
    <source>
        <dbReference type="SAM" id="MobiDB-lite"/>
    </source>
</evidence>
<sequence length="55" mass="5942">MSPGDPASSPLDQREEQSAKIVFENAALRKESVSGVCLDHPSLSRSNANDEREEG</sequence>
<dbReference type="OrthoDB" id="2837165at2759"/>
<dbReference type="Proteomes" id="UP000807469">
    <property type="component" value="Unassembled WGS sequence"/>
</dbReference>
<proteinExistence type="predicted"/>
<reference evidence="2" key="1">
    <citation type="submission" date="2020-11" db="EMBL/GenBank/DDBJ databases">
        <authorList>
            <consortium name="DOE Joint Genome Institute"/>
            <person name="Ahrendt S."/>
            <person name="Riley R."/>
            <person name="Andreopoulos W."/>
            <person name="Labutti K."/>
            <person name="Pangilinan J."/>
            <person name="Ruiz-Duenas F.J."/>
            <person name="Barrasa J.M."/>
            <person name="Sanchez-Garcia M."/>
            <person name="Camarero S."/>
            <person name="Miyauchi S."/>
            <person name="Serrano A."/>
            <person name="Linde D."/>
            <person name="Babiker R."/>
            <person name="Drula E."/>
            <person name="Ayuso-Fernandez I."/>
            <person name="Pacheco R."/>
            <person name="Padilla G."/>
            <person name="Ferreira P."/>
            <person name="Barriuso J."/>
            <person name="Kellner H."/>
            <person name="Castanera R."/>
            <person name="Alfaro M."/>
            <person name="Ramirez L."/>
            <person name="Pisabarro A.G."/>
            <person name="Kuo A."/>
            <person name="Tritt A."/>
            <person name="Lipzen A."/>
            <person name="He G."/>
            <person name="Yan M."/>
            <person name="Ng V."/>
            <person name="Cullen D."/>
            <person name="Martin F."/>
            <person name="Rosso M.-N."/>
            <person name="Henrissat B."/>
            <person name="Hibbett D."/>
            <person name="Martinez A.T."/>
            <person name="Grigoriev I.V."/>
        </authorList>
    </citation>
    <scope>NUCLEOTIDE SEQUENCE</scope>
    <source>
        <strain evidence="2">CIRM-BRFM 674</strain>
    </source>
</reference>
<evidence type="ECO:0000313" key="2">
    <source>
        <dbReference type="EMBL" id="KAF9479280.1"/>
    </source>
</evidence>
<gene>
    <name evidence="2" type="ORF">BDN70DRAFT_878952</name>
</gene>
<dbReference type="AlphaFoldDB" id="A0A9P5Z2V7"/>
<name>A0A9P5Z2V7_9AGAR</name>
<keyword evidence="3" id="KW-1185">Reference proteome</keyword>
<protein>
    <submittedName>
        <fullName evidence="2">Uncharacterized protein</fullName>
    </submittedName>
</protein>
<feature type="region of interest" description="Disordered" evidence="1">
    <location>
        <begin position="31"/>
        <end position="55"/>
    </location>
</feature>
<evidence type="ECO:0000313" key="3">
    <source>
        <dbReference type="Proteomes" id="UP000807469"/>
    </source>
</evidence>
<comment type="caution">
    <text evidence="2">The sequence shown here is derived from an EMBL/GenBank/DDBJ whole genome shotgun (WGS) entry which is preliminary data.</text>
</comment>
<dbReference type="EMBL" id="MU155216">
    <property type="protein sequence ID" value="KAF9479280.1"/>
    <property type="molecule type" value="Genomic_DNA"/>
</dbReference>
<organism evidence="2 3">
    <name type="scientific">Pholiota conissans</name>
    <dbReference type="NCBI Taxonomy" id="109636"/>
    <lineage>
        <taxon>Eukaryota</taxon>
        <taxon>Fungi</taxon>
        <taxon>Dikarya</taxon>
        <taxon>Basidiomycota</taxon>
        <taxon>Agaricomycotina</taxon>
        <taxon>Agaricomycetes</taxon>
        <taxon>Agaricomycetidae</taxon>
        <taxon>Agaricales</taxon>
        <taxon>Agaricineae</taxon>
        <taxon>Strophariaceae</taxon>
        <taxon>Pholiota</taxon>
    </lineage>
</organism>